<dbReference type="PANTHER" id="PTHR34858:SF1">
    <property type="entry name" value="CYSO-CYSTEINE PEPTIDASE"/>
    <property type="match status" value="1"/>
</dbReference>
<evidence type="ECO:0000256" key="6">
    <source>
        <dbReference type="SAM" id="MobiDB-lite"/>
    </source>
</evidence>
<feature type="domain" description="JAB" evidence="7">
    <location>
        <begin position="8"/>
        <end position="95"/>
    </location>
</feature>
<dbReference type="EMBL" id="JADEXN010000089">
    <property type="protein sequence ID" value="MBE9040484.1"/>
    <property type="molecule type" value="Genomic_DNA"/>
</dbReference>
<feature type="region of interest" description="Disordered" evidence="6">
    <location>
        <begin position="53"/>
        <end position="85"/>
    </location>
</feature>
<dbReference type="GO" id="GO:0008235">
    <property type="term" value="F:metalloexopeptidase activity"/>
    <property type="evidence" value="ECO:0007669"/>
    <property type="project" value="TreeGrafter"/>
</dbReference>
<dbReference type="Pfam" id="PF14464">
    <property type="entry name" value="Prok-JAB"/>
    <property type="match status" value="1"/>
</dbReference>
<dbReference type="InterPro" id="IPR051929">
    <property type="entry name" value="VirAsm_ModProt"/>
</dbReference>
<dbReference type="RefSeq" id="WP_264320730.1">
    <property type="nucleotide sequence ID" value="NZ_JADEXN010000089.1"/>
</dbReference>
<keyword evidence="9" id="KW-1185">Reference proteome</keyword>
<keyword evidence="3" id="KW-0378">Hydrolase</keyword>
<dbReference type="SUPFAM" id="SSF102712">
    <property type="entry name" value="JAB1/MPN domain"/>
    <property type="match status" value="1"/>
</dbReference>
<organism evidence="8 9">
    <name type="scientific">Zarconia navalis LEGE 11467</name>
    <dbReference type="NCBI Taxonomy" id="1828826"/>
    <lineage>
        <taxon>Bacteria</taxon>
        <taxon>Bacillati</taxon>
        <taxon>Cyanobacteriota</taxon>
        <taxon>Cyanophyceae</taxon>
        <taxon>Oscillatoriophycideae</taxon>
        <taxon>Oscillatoriales</taxon>
        <taxon>Oscillatoriales incertae sedis</taxon>
        <taxon>Zarconia</taxon>
        <taxon>Zarconia navalis</taxon>
    </lineage>
</organism>
<keyword evidence="2" id="KW-0479">Metal-binding</keyword>
<evidence type="ECO:0000256" key="4">
    <source>
        <dbReference type="ARBA" id="ARBA00022833"/>
    </source>
</evidence>
<dbReference type="AlphaFoldDB" id="A0A928VVW1"/>
<accession>A0A928VVW1</accession>
<dbReference type="Proteomes" id="UP000621799">
    <property type="component" value="Unassembled WGS sequence"/>
</dbReference>
<dbReference type="InterPro" id="IPR028090">
    <property type="entry name" value="JAB_dom_prok"/>
</dbReference>
<comment type="caution">
    <text evidence="8">The sequence shown here is derived from an EMBL/GenBank/DDBJ whole genome shotgun (WGS) entry which is preliminary data.</text>
</comment>
<feature type="compositionally biased region" description="Basic and acidic residues" evidence="6">
    <location>
        <begin position="64"/>
        <end position="79"/>
    </location>
</feature>
<evidence type="ECO:0000313" key="9">
    <source>
        <dbReference type="Proteomes" id="UP000621799"/>
    </source>
</evidence>
<evidence type="ECO:0000313" key="8">
    <source>
        <dbReference type="EMBL" id="MBE9040484.1"/>
    </source>
</evidence>
<protein>
    <submittedName>
        <fullName evidence="8">Mov34/MPN/PAD-1 family protein</fullName>
    </submittedName>
</protein>
<evidence type="ECO:0000259" key="7">
    <source>
        <dbReference type="Pfam" id="PF14464"/>
    </source>
</evidence>
<name>A0A928VVW1_9CYAN</name>
<dbReference type="PANTHER" id="PTHR34858">
    <property type="entry name" value="CYSO-CYSTEINE PEPTIDASE"/>
    <property type="match status" value="1"/>
</dbReference>
<evidence type="ECO:0000256" key="5">
    <source>
        <dbReference type="ARBA" id="ARBA00023049"/>
    </source>
</evidence>
<evidence type="ECO:0000256" key="2">
    <source>
        <dbReference type="ARBA" id="ARBA00022723"/>
    </source>
</evidence>
<keyword evidence="1" id="KW-0645">Protease</keyword>
<feature type="compositionally biased region" description="Polar residues" evidence="6">
    <location>
        <begin position="53"/>
        <end position="62"/>
    </location>
</feature>
<dbReference type="GO" id="GO:0006508">
    <property type="term" value="P:proteolysis"/>
    <property type="evidence" value="ECO:0007669"/>
    <property type="project" value="UniProtKB-KW"/>
</dbReference>
<dbReference type="GO" id="GO:0008270">
    <property type="term" value="F:zinc ion binding"/>
    <property type="evidence" value="ECO:0007669"/>
    <property type="project" value="TreeGrafter"/>
</dbReference>
<keyword evidence="4" id="KW-0862">Zinc</keyword>
<feature type="non-terminal residue" evidence="8">
    <location>
        <position position="98"/>
    </location>
</feature>
<evidence type="ECO:0000256" key="3">
    <source>
        <dbReference type="ARBA" id="ARBA00022801"/>
    </source>
</evidence>
<proteinExistence type="predicted"/>
<reference evidence="8" key="1">
    <citation type="submission" date="2020-10" db="EMBL/GenBank/DDBJ databases">
        <authorList>
            <person name="Castelo-Branco R."/>
            <person name="Eusebio N."/>
            <person name="Adriana R."/>
            <person name="Vieira A."/>
            <person name="Brugerolle De Fraissinette N."/>
            <person name="Rezende De Castro R."/>
            <person name="Schneider M.P."/>
            <person name="Vasconcelos V."/>
            <person name="Leao P.N."/>
        </authorList>
    </citation>
    <scope>NUCLEOTIDE SEQUENCE</scope>
    <source>
        <strain evidence="8">LEGE 11467</strain>
    </source>
</reference>
<dbReference type="Gene3D" id="3.40.140.10">
    <property type="entry name" value="Cytidine Deaminase, domain 2"/>
    <property type="match status" value="1"/>
</dbReference>
<sequence length="98" mass="11250">MTINLQNQHLQLIRTHAERAYPNECCGLILGRSGMGGSGKSEKESIKVWETKNTWSEDSPGTRQFDRESKNPLTQERRYTIAPEEMLAAQRHARDLHL</sequence>
<evidence type="ECO:0000256" key="1">
    <source>
        <dbReference type="ARBA" id="ARBA00022670"/>
    </source>
</evidence>
<gene>
    <name evidence="8" type="ORF">IQ235_06730</name>
</gene>
<keyword evidence="5" id="KW-0482">Metalloprotease</keyword>